<comment type="caution">
    <text evidence="6">Lacks conserved residue(s) required for the propagation of feature annotation.</text>
</comment>
<dbReference type="PANTHER" id="PTHR10851:SF0">
    <property type="entry name" value="PYRIDOXINE-5'-PHOSPHATE OXIDASE"/>
    <property type="match status" value="1"/>
</dbReference>
<keyword evidence="11" id="KW-1185">Reference proteome</keyword>
<comment type="pathway">
    <text evidence="6">Cofactor metabolism; pyridoxal 5'-phosphate salvage; pyridoxal 5'-phosphate from pyridoxamine 5'-phosphate: step 1/1.</text>
</comment>
<feature type="domain" description="Pyridoxine 5'-phosphate oxidase dimerisation C-terminal" evidence="9">
    <location>
        <begin position="184"/>
        <end position="224"/>
    </location>
</feature>
<comment type="cofactor">
    <cofactor evidence="6 7">
        <name>FMN</name>
        <dbReference type="ChEBI" id="CHEBI:58210"/>
    </cofactor>
    <text evidence="6 7">Binds 1 FMN per subunit.</text>
</comment>
<keyword evidence="4 6" id="KW-0560">Oxidoreductase</keyword>
<dbReference type="InterPro" id="IPR019576">
    <property type="entry name" value="Pyridoxamine_oxidase_dimer_C"/>
</dbReference>
<dbReference type="HAMAP" id="MF_01629">
    <property type="entry name" value="PdxH"/>
    <property type="match status" value="1"/>
</dbReference>
<comment type="caution">
    <text evidence="10">The sequence shown here is derived from an EMBL/GenBank/DDBJ whole genome shotgun (WGS) entry which is preliminary data.</text>
</comment>
<reference evidence="10" key="1">
    <citation type="journal article" date="2016" name="Front. Microbiol.">
        <title>Genome Sequence of the Piezophilic, Mesophilic Sulfate-Reducing Bacterium Desulfovibrio indicus J2T.</title>
        <authorList>
            <person name="Cao J."/>
            <person name="Maignien L."/>
            <person name="Shao Z."/>
            <person name="Alain K."/>
            <person name="Jebbar M."/>
        </authorList>
    </citation>
    <scope>NUCLEOTIDE SEQUENCE</scope>
    <source>
        <strain evidence="10">JCM 32048</strain>
    </source>
</reference>
<dbReference type="InterPro" id="IPR011576">
    <property type="entry name" value="Pyridox_Oxase_N"/>
</dbReference>
<sequence>MPARPRFRLSHWRSSHLGKDDAVDGLTKSDFTLNPDPWGLFRQWFAEAQASEPEDPNAMALATCDADGLPDVRIVLLKDADERGFVFYTNTLSTKGLELSANPRAALVLHWKSLRRQVRARGTVTKVEDAEADAYFATRARDSRLGAWASRQSQPLDSRETLMRAVEDVGQRFPGESVPRPPHWTGYRIAPVTMEFWQDGAYRLHDRVRFTRRGGAWESNRLYP</sequence>
<dbReference type="PROSITE" id="PS01064">
    <property type="entry name" value="PYRIDOX_OXIDASE"/>
    <property type="match status" value="1"/>
</dbReference>
<dbReference type="NCBIfam" id="TIGR00558">
    <property type="entry name" value="pdxH"/>
    <property type="match status" value="1"/>
</dbReference>
<accession>A0AA37M731</accession>
<feature type="binding site" evidence="6 7">
    <location>
        <position position="117"/>
    </location>
    <ligand>
        <name>FMN</name>
        <dbReference type="ChEBI" id="CHEBI:58210"/>
    </ligand>
</feature>
<feature type="binding site" evidence="6 7">
    <location>
        <begin position="88"/>
        <end position="89"/>
    </location>
    <ligand>
        <name>FMN</name>
        <dbReference type="ChEBI" id="CHEBI:58210"/>
    </ligand>
</feature>
<evidence type="ECO:0000313" key="10">
    <source>
        <dbReference type="EMBL" id="GJD65350.1"/>
    </source>
</evidence>
<feature type="binding site" evidence="6 7">
    <location>
        <position position="207"/>
    </location>
    <ligand>
        <name>FMN</name>
        <dbReference type="ChEBI" id="CHEBI:58210"/>
    </ligand>
</feature>
<dbReference type="Pfam" id="PF10590">
    <property type="entry name" value="PNP_phzG_C"/>
    <property type="match status" value="1"/>
</dbReference>
<evidence type="ECO:0000256" key="4">
    <source>
        <dbReference type="ARBA" id="ARBA00023002"/>
    </source>
</evidence>
<dbReference type="Gene3D" id="2.30.110.10">
    <property type="entry name" value="Electron Transport, Fmn-binding Protein, Chain A"/>
    <property type="match status" value="1"/>
</dbReference>
<dbReference type="InterPro" id="IPR012349">
    <property type="entry name" value="Split_barrel_FMN-bd"/>
</dbReference>
<evidence type="ECO:0000259" key="8">
    <source>
        <dbReference type="Pfam" id="PF01243"/>
    </source>
</evidence>
<keyword evidence="5 6" id="KW-0664">Pyridoxine biosynthesis</keyword>
<dbReference type="PIRSF" id="PIRSF000190">
    <property type="entry name" value="Pyd_amn-ph_oxd"/>
    <property type="match status" value="1"/>
</dbReference>
<dbReference type="AlphaFoldDB" id="A0AA37M731"/>
<organism evidence="10 11">
    <name type="scientific">Methylobacterium frigidaeris</name>
    <dbReference type="NCBI Taxonomy" id="2038277"/>
    <lineage>
        <taxon>Bacteria</taxon>
        <taxon>Pseudomonadati</taxon>
        <taxon>Pseudomonadota</taxon>
        <taxon>Alphaproteobacteria</taxon>
        <taxon>Hyphomicrobiales</taxon>
        <taxon>Methylobacteriaceae</taxon>
        <taxon>Methylobacterium</taxon>
    </lineage>
</organism>
<feature type="binding site" evidence="6 7">
    <location>
        <position position="197"/>
    </location>
    <ligand>
        <name>FMN</name>
        <dbReference type="ChEBI" id="CHEBI:58210"/>
    </ligand>
</feature>
<reference evidence="10" key="2">
    <citation type="submission" date="2021-08" db="EMBL/GenBank/DDBJ databases">
        <authorList>
            <person name="Tani A."/>
            <person name="Ola A."/>
            <person name="Ogura Y."/>
            <person name="Katsura K."/>
            <person name="Hayashi T."/>
        </authorList>
    </citation>
    <scope>NUCLEOTIDE SEQUENCE</scope>
    <source>
        <strain evidence="10">JCM 32048</strain>
    </source>
</reference>
<dbReference type="GO" id="GO:0010181">
    <property type="term" value="F:FMN binding"/>
    <property type="evidence" value="ECO:0007669"/>
    <property type="project" value="UniProtKB-UniRule"/>
</dbReference>
<evidence type="ECO:0000259" key="9">
    <source>
        <dbReference type="Pfam" id="PF10590"/>
    </source>
</evidence>
<feature type="binding site" evidence="6 7">
    <location>
        <begin position="73"/>
        <end position="78"/>
    </location>
    <ligand>
        <name>FMN</name>
        <dbReference type="ChEBI" id="CHEBI:58210"/>
    </ligand>
</feature>
<dbReference type="SUPFAM" id="SSF50475">
    <property type="entry name" value="FMN-binding split barrel"/>
    <property type="match status" value="1"/>
</dbReference>
<feature type="binding site" evidence="6 7">
    <location>
        <begin position="152"/>
        <end position="153"/>
    </location>
    <ligand>
        <name>FMN</name>
        <dbReference type="ChEBI" id="CHEBI:58210"/>
    </ligand>
</feature>
<evidence type="ECO:0000256" key="2">
    <source>
        <dbReference type="ARBA" id="ARBA00022630"/>
    </source>
</evidence>
<comment type="subunit">
    <text evidence="6">Homodimer.</text>
</comment>
<feature type="binding site" evidence="6">
    <location>
        <position position="143"/>
    </location>
    <ligand>
        <name>substrate</name>
    </ligand>
</feature>
<dbReference type="Pfam" id="PF01243">
    <property type="entry name" value="PNPOx_N"/>
    <property type="match status" value="1"/>
</dbReference>
<evidence type="ECO:0000256" key="3">
    <source>
        <dbReference type="ARBA" id="ARBA00022643"/>
    </source>
</evidence>
<gene>
    <name evidence="10" type="primary">pdxH_2</name>
    <name evidence="6" type="synonym">pdxH</name>
    <name evidence="10" type="ORF">MPEAHAMD_5538</name>
</gene>
<dbReference type="InterPro" id="IPR000659">
    <property type="entry name" value="Pyridox_Oxase"/>
</dbReference>
<feature type="binding site" evidence="6">
    <location>
        <position position="78"/>
    </location>
    <ligand>
        <name>substrate</name>
    </ligand>
</feature>
<feature type="binding site" evidence="6">
    <location>
        <position position="139"/>
    </location>
    <ligand>
        <name>substrate</name>
    </ligand>
</feature>
<comment type="catalytic activity">
    <reaction evidence="6">
        <text>pyridoxine 5'-phosphate + O2 = pyridoxal 5'-phosphate + H2O2</text>
        <dbReference type="Rhea" id="RHEA:15149"/>
        <dbReference type="ChEBI" id="CHEBI:15379"/>
        <dbReference type="ChEBI" id="CHEBI:16240"/>
        <dbReference type="ChEBI" id="CHEBI:58589"/>
        <dbReference type="ChEBI" id="CHEBI:597326"/>
        <dbReference type="EC" id="1.4.3.5"/>
    </reaction>
</comment>
<name>A0AA37M731_9HYPH</name>
<evidence type="ECO:0000256" key="7">
    <source>
        <dbReference type="PIRSR" id="PIRSR000190-2"/>
    </source>
</evidence>
<dbReference type="GO" id="GO:0008615">
    <property type="term" value="P:pyridoxine biosynthetic process"/>
    <property type="evidence" value="ECO:0007669"/>
    <property type="project" value="UniProtKB-UniRule"/>
</dbReference>
<feature type="binding site" evidence="6">
    <location>
        <position position="135"/>
    </location>
    <ligand>
        <name>substrate</name>
    </ligand>
</feature>
<keyword evidence="2 6" id="KW-0285">Flavoprotein</keyword>
<dbReference type="EMBL" id="BPQJ01000038">
    <property type="protein sequence ID" value="GJD65350.1"/>
    <property type="molecule type" value="Genomic_DNA"/>
</dbReference>
<comment type="catalytic activity">
    <reaction evidence="6">
        <text>pyridoxamine 5'-phosphate + O2 + H2O = pyridoxal 5'-phosphate + H2O2 + NH4(+)</text>
        <dbReference type="Rhea" id="RHEA:15817"/>
        <dbReference type="ChEBI" id="CHEBI:15377"/>
        <dbReference type="ChEBI" id="CHEBI:15379"/>
        <dbReference type="ChEBI" id="CHEBI:16240"/>
        <dbReference type="ChEBI" id="CHEBI:28938"/>
        <dbReference type="ChEBI" id="CHEBI:58451"/>
        <dbReference type="ChEBI" id="CHEBI:597326"/>
        <dbReference type="EC" id="1.4.3.5"/>
    </reaction>
</comment>
<evidence type="ECO:0000256" key="6">
    <source>
        <dbReference type="HAMAP-Rule" id="MF_01629"/>
    </source>
</evidence>
<dbReference type="Proteomes" id="UP001055286">
    <property type="component" value="Unassembled WGS sequence"/>
</dbReference>
<proteinExistence type="inferred from homology"/>
<evidence type="ECO:0000256" key="5">
    <source>
        <dbReference type="ARBA" id="ARBA00023096"/>
    </source>
</evidence>
<evidence type="ECO:0000256" key="1">
    <source>
        <dbReference type="ARBA" id="ARBA00007301"/>
    </source>
</evidence>
<comment type="pathway">
    <text evidence="6">Cofactor metabolism; pyridoxal 5'-phosphate salvage; pyridoxal 5'-phosphate from pyridoxine 5'-phosphate: step 1/1.</text>
</comment>
<feature type="binding site" evidence="6">
    <location>
        <begin position="203"/>
        <end position="205"/>
    </location>
    <ligand>
        <name>substrate</name>
    </ligand>
</feature>
<comment type="similarity">
    <text evidence="1 6">Belongs to the pyridoxamine 5'-phosphate oxidase family.</text>
</comment>
<dbReference type="EC" id="1.4.3.5" evidence="6"/>
<dbReference type="PANTHER" id="PTHR10851">
    <property type="entry name" value="PYRIDOXINE-5-PHOSPHATE OXIDASE"/>
    <property type="match status" value="1"/>
</dbReference>
<dbReference type="InterPro" id="IPR019740">
    <property type="entry name" value="Pyridox_Oxase_CS"/>
</dbReference>
<feature type="binding site" evidence="6 7">
    <location>
        <position position="95"/>
    </location>
    <ligand>
        <name>FMN</name>
        <dbReference type="ChEBI" id="CHEBI:58210"/>
    </ligand>
</feature>
<protein>
    <recommendedName>
        <fullName evidence="6">Pyridoxine/pyridoxamine 5'-phosphate oxidase</fullName>
        <ecNumber evidence="6">1.4.3.5</ecNumber>
    </recommendedName>
    <alternativeName>
        <fullName evidence="6">PNP/PMP oxidase</fullName>
        <shortName evidence="6">PNPOx</shortName>
    </alternativeName>
    <alternativeName>
        <fullName evidence="6">Pyridoxal 5'-phosphate synthase</fullName>
    </alternativeName>
</protein>
<feature type="domain" description="Pyridoxamine 5'-phosphate oxidase N-terminal" evidence="8">
    <location>
        <begin position="47"/>
        <end position="171"/>
    </location>
</feature>
<evidence type="ECO:0000313" key="11">
    <source>
        <dbReference type="Proteomes" id="UP001055286"/>
    </source>
</evidence>
<dbReference type="NCBIfam" id="NF004231">
    <property type="entry name" value="PRK05679.1"/>
    <property type="match status" value="1"/>
</dbReference>
<keyword evidence="3 6" id="KW-0288">FMN</keyword>
<comment type="function">
    <text evidence="6">Catalyzes the oxidation of either pyridoxine 5'-phosphate (PNP) or pyridoxamine 5'-phosphate (PMP) into pyridoxal 5'-phosphate (PLP).</text>
</comment>
<dbReference type="GO" id="GO:0004733">
    <property type="term" value="F:pyridoxamine phosphate oxidase activity"/>
    <property type="evidence" value="ECO:0007669"/>
    <property type="project" value="UniProtKB-UniRule"/>
</dbReference>